<evidence type="ECO:0000313" key="12">
    <source>
        <dbReference type="EMBL" id="RCH55082.1"/>
    </source>
</evidence>
<reference evidence="12 13" key="1">
    <citation type="submission" date="2018-05" db="EMBL/GenBank/DDBJ databases">
        <title>Mucilaginibacter hurinus sp. nov., isolated from briquette warehouse soil.</title>
        <authorList>
            <person name="Choi L."/>
        </authorList>
    </citation>
    <scope>NUCLEOTIDE SEQUENCE [LARGE SCALE GENOMIC DNA]</scope>
    <source>
        <strain evidence="12 13">ZR32</strain>
    </source>
</reference>
<evidence type="ECO:0000256" key="8">
    <source>
        <dbReference type="ARBA" id="ARBA00022989"/>
    </source>
</evidence>
<keyword evidence="9 10" id="KW-0472">Membrane</keyword>
<dbReference type="NCBIfam" id="TIGR01352">
    <property type="entry name" value="tonB_Cterm"/>
    <property type="match status" value="1"/>
</dbReference>
<accession>A0A367GNL4</accession>
<evidence type="ECO:0000256" key="6">
    <source>
        <dbReference type="ARBA" id="ARBA00022692"/>
    </source>
</evidence>
<dbReference type="InterPro" id="IPR037682">
    <property type="entry name" value="TonB_C"/>
</dbReference>
<evidence type="ECO:0000313" key="13">
    <source>
        <dbReference type="Proteomes" id="UP000253209"/>
    </source>
</evidence>
<comment type="subcellular location">
    <subcellularLocation>
        <location evidence="1">Cell inner membrane</location>
        <topology evidence="1">Single-pass membrane protein</topology>
        <orientation evidence="1">Periplasmic side</orientation>
    </subcellularLocation>
</comment>
<dbReference type="RefSeq" id="WP_114004705.1">
    <property type="nucleotide sequence ID" value="NZ_QGDC01000004.1"/>
</dbReference>
<dbReference type="GO" id="GO:0055085">
    <property type="term" value="P:transmembrane transport"/>
    <property type="evidence" value="ECO:0007669"/>
    <property type="project" value="InterPro"/>
</dbReference>
<dbReference type="Gene3D" id="3.30.1150.10">
    <property type="match status" value="1"/>
</dbReference>
<evidence type="ECO:0000256" key="7">
    <source>
        <dbReference type="ARBA" id="ARBA00022927"/>
    </source>
</evidence>
<dbReference type="EMBL" id="QGDC01000004">
    <property type="protein sequence ID" value="RCH55082.1"/>
    <property type="molecule type" value="Genomic_DNA"/>
</dbReference>
<protein>
    <submittedName>
        <fullName evidence="12">Energy transducer TonB</fullName>
    </submittedName>
</protein>
<keyword evidence="13" id="KW-1185">Reference proteome</keyword>
<organism evidence="12 13">
    <name type="scientific">Mucilaginibacter hurinus</name>
    <dbReference type="NCBI Taxonomy" id="2201324"/>
    <lineage>
        <taxon>Bacteria</taxon>
        <taxon>Pseudomonadati</taxon>
        <taxon>Bacteroidota</taxon>
        <taxon>Sphingobacteriia</taxon>
        <taxon>Sphingobacteriales</taxon>
        <taxon>Sphingobacteriaceae</taxon>
        <taxon>Mucilaginibacter</taxon>
    </lineage>
</organism>
<keyword evidence="7" id="KW-0653">Protein transport</keyword>
<gene>
    <name evidence="12" type="ORF">DJ568_07775</name>
</gene>
<keyword evidence="8 10" id="KW-1133">Transmembrane helix</keyword>
<keyword evidence="4" id="KW-1003">Cell membrane</keyword>
<keyword evidence="6 10" id="KW-0812">Transmembrane</keyword>
<dbReference type="GO" id="GO:0015031">
    <property type="term" value="P:protein transport"/>
    <property type="evidence" value="ECO:0007669"/>
    <property type="project" value="UniProtKB-KW"/>
</dbReference>
<dbReference type="AlphaFoldDB" id="A0A367GNL4"/>
<evidence type="ECO:0000256" key="2">
    <source>
        <dbReference type="ARBA" id="ARBA00006555"/>
    </source>
</evidence>
<evidence type="ECO:0000256" key="3">
    <source>
        <dbReference type="ARBA" id="ARBA00022448"/>
    </source>
</evidence>
<keyword evidence="5" id="KW-0997">Cell inner membrane</keyword>
<comment type="similarity">
    <text evidence="2">Belongs to the TonB family.</text>
</comment>
<evidence type="ECO:0000256" key="1">
    <source>
        <dbReference type="ARBA" id="ARBA00004383"/>
    </source>
</evidence>
<proteinExistence type="inferred from homology"/>
<dbReference type="GO" id="GO:0031992">
    <property type="term" value="F:energy transducer activity"/>
    <property type="evidence" value="ECO:0007669"/>
    <property type="project" value="TreeGrafter"/>
</dbReference>
<feature type="domain" description="TonB C-terminal" evidence="11">
    <location>
        <begin position="199"/>
        <end position="290"/>
    </location>
</feature>
<dbReference type="Pfam" id="PF03544">
    <property type="entry name" value="TonB_C"/>
    <property type="match status" value="1"/>
</dbReference>
<dbReference type="PANTHER" id="PTHR33446:SF2">
    <property type="entry name" value="PROTEIN TONB"/>
    <property type="match status" value="1"/>
</dbReference>
<evidence type="ECO:0000256" key="4">
    <source>
        <dbReference type="ARBA" id="ARBA00022475"/>
    </source>
</evidence>
<dbReference type="Proteomes" id="UP000253209">
    <property type="component" value="Unassembled WGS sequence"/>
</dbReference>
<evidence type="ECO:0000256" key="5">
    <source>
        <dbReference type="ARBA" id="ARBA00022519"/>
    </source>
</evidence>
<dbReference type="PANTHER" id="PTHR33446">
    <property type="entry name" value="PROTEIN TONB-RELATED"/>
    <property type="match status" value="1"/>
</dbReference>
<name>A0A367GNL4_9SPHI</name>
<dbReference type="SUPFAM" id="SSF74653">
    <property type="entry name" value="TolA/TonB C-terminal domain"/>
    <property type="match status" value="1"/>
</dbReference>
<comment type="caution">
    <text evidence="12">The sequence shown here is derived from an EMBL/GenBank/DDBJ whole genome shotgun (WGS) entry which is preliminary data.</text>
</comment>
<dbReference type="OrthoDB" id="649093at2"/>
<dbReference type="GO" id="GO:0098797">
    <property type="term" value="C:plasma membrane protein complex"/>
    <property type="evidence" value="ECO:0007669"/>
    <property type="project" value="TreeGrafter"/>
</dbReference>
<dbReference type="InterPro" id="IPR051045">
    <property type="entry name" value="TonB-dependent_transducer"/>
</dbReference>
<dbReference type="InterPro" id="IPR006260">
    <property type="entry name" value="TonB/TolA_C"/>
</dbReference>
<keyword evidence="3" id="KW-0813">Transport</keyword>
<evidence type="ECO:0000256" key="9">
    <source>
        <dbReference type="ARBA" id="ARBA00023136"/>
    </source>
</evidence>
<evidence type="ECO:0000256" key="10">
    <source>
        <dbReference type="SAM" id="Phobius"/>
    </source>
</evidence>
<evidence type="ECO:0000259" key="11">
    <source>
        <dbReference type="PROSITE" id="PS52015"/>
    </source>
</evidence>
<feature type="transmembrane region" description="Helical" evidence="10">
    <location>
        <begin position="38"/>
        <end position="60"/>
    </location>
</feature>
<sequence>MLITKFDLYRTEWLDLVFTNRNKNYGAYELRQTYASTLLKSMGIGFFGVGAALAIVLYAARPAIEQAVSIVEPKDKETPVNITKIKPPVKVEPPVEITTPAAAPVTPAAAAPRVKTNAIPTEVVADDLPTVDPPKISELTAAIGPQNQDGITGVENLSGANGTGDATAKGMGTGMGEGAGTDNGVYNFNAIEVLPEPVGGAQAWSKFLQKHLRYPAVAEREGLNGRVLISFIVEKDGKLTDFKVDRGAGFGFDEEALRVLKMAPAWRPGIQNGRPVRVKYTIPINFRAPE</sequence>
<dbReference type="PROSITE" id="PS52015">
    <property type="entry name" value="TONB_CTD"/>
    <property type="match status" value="1"/>
</dbReference>